<dbReference type="GO" id="GO:0005524">
    <property type="term" value="F:ATP binding"/>
    <property type="evidence" value="ECO:0007669"/>
    <property type="project" value="InterPro"/>
</dbReference>
<dbReference type="AlphaFoldDB" id="A0A9D9NDV9"/>
<sequence>MTDQEFQALSPMWQKLVLSRIQNDGRKLWEFSQNDLARLKDSVCRVSSLTGKSPDEMRIEEVDSKLREESAALSDFRKRIPRRYRDADLSKDFHSPFVMNLFRGQSGVVIGGNGIGKTRLAWALASAWKNQQPFSEAAIIVKGAELLSEVKAIDGDWYRYIRENYGKNSHLFIDEIDKIKGSEADWMLLTYLIDYRYEWMRQTVVMGNCTKDEAIKLLGQSSYSRLAGDGAEAYHLSGTDRRKTGAAGGAQSE</sequence>
<protein>
    <submittedName>
        <fullName evidence="2">AAA family ATPase</fullName>
    </submittedName>
</protein>
<evidence type="ECO:0000259" key="1">
    <source>
        <dbReference type="Pfam" id="PF00004"/>
    </source>
</evidence>
<organism evidence="2 3">
    <name type="scientific">Candidatus Ornithospirochaeta stercoravium</name>
    <dbReference type="NCBI Taxonomy" id="2840897"/>
    <lineage>
        <taxon>Bacteria</taxon>
        <taxon>Pseudomonadati</taxon>
        <taxon>Spirochaetota</taxon>
        <taxon>Spirochaetia</taxon>
        <taxon>Spirochaetales</taxon>
        <taxon>Spirochaetaceae</taxon>
        <taxon>Spirochaetaceae incertae sedis</taxon>
        <taxon>Candidatus Ornithospirochaeta</taxon>
    </lineage>
</organism>
<reference evidence="2" key="1">
    <citation type="submission" date="2020-10" db="EMBL/GenBank/DDBJ databases">
        <authorList>
            <person name="Gilroy R."/>
        </authorList>
    </citation>
    <scope>NUCLEOTIDE SEQUENCE</scope>
    <source>
        <strain evidence="2">14700</strain>
    </source>
</reference>
<evidence type="ECO:0000313" key="2">
    <source>
        <dbReference type="EMBL" id="MBO8469848.1"/>
    </source>
</evidence>
<dbReference type="Pfam" id="PF00004">
    <property type="entry name" value="AAA"/>
    <property type="match status" value="1"/>
</dbReference>
<reference evidence="2" key="2">
    <citation type="journal article" date="2021" name="PeerJ">
        <title>Extensive microbial diversity within the chicken gut microbiome revealed by metagenomics and culture.</title>
        <authorList>
            <person name="Gilroy R."/>
            <person name="Ravi A."/>
            <person name="Getino M."/>
            <person name="Pursley I."/>
            <person name="Horton D.L."/>
            <person name="Alikhan N.F."/>
            <person name="Baker D."/>
            <person name="Gharbi K."/>
            <person name="Hall N."/>
            <person name="Watson M."/>
            <person name="Adriaenssens E.M."/>
            <person name="Foster-Nyarko E."/>
            <person name="Jarju S."/>
            <person name="Secka A."/>
            <person name="Antonio M."/>
            <person name="Oren A."/>
            <person name="Chaudhuri R.R."/>
            <person name="La Ragione R."/>
            <person name="Hildebrand F."/>
            <person name="Pallen M.J."/>
        </authorList>
    </citation>
    <scope>NUCLEOTIDE SEQUENCE</scope>
    <source>
        <strain evidence="2">14700</strain>
    </source>
</reference>
<dbReference type="InterPro" id="IPR027417">
    <property type="entry name" value="P-loop_NTPase"/>
</dbReference>
<name>A0A9D9NDV9_9SPIO</name>
<proteinExistence type="predicted"/>
<feature type="domain" description="ATPase AAA-type core" evidence="1">
    <location>
        <begin position="109"/>
        <end position="183"/>
    </location>
</feature>
<gene>
    <name evidence="2" type="ORF">IAA72_08705</name>
</gene>
<dbReference type="GO" id="GO:0016887">
    <property type="term" value="F:ATP hydrolysis activity"/>
    <property type="evidence" value="ECO:0007669"/>
    <property type="project" value="InterPro"/>
</dbReference>
<comment type="caution">
    <text evidence="2">The sequence shown here is derived from an EMBL/GenBank/DDBJ whole genome shotgun (WGS) entry which is preliminary data.</text>
</comment>
<dbReference type="InterPro" id="IPR003959">
    <property type="entry name" value="ATPase_AAA_core"/>
</dbReference>
<dbReference type="SUPFAM" id="SSF52540">
    <property type="entry name" value="P-loop containing nucleoside triphosphate hydrolases"/>
    <property type="match status" value="1"/>
</dbReference>
<dbReference type="EMBL" id="JADIMF010000145">
    <property type="protein sequence ID" value="MBO8469848.1"/>
    <property type="molecule type" value="Genomic_DNA"/>
</dbReference>
<dbReference type="Gene3D" id="3.40.50.300">
    <property type="entry name" value="P-loop containing nucleotide triphosphate hydrolases"/>
    <property type="match status" value="1"/>
</dbReference>
<dbReference type="Proteomes" id="UP000810292">
    <property type="component" value="Unassembled WGS sequence"/>
</dbReference>
<accession>A0A9D9NDV9</accession>
<evidence type="ECO:0000313" key="3">
    <source>
        <dbReference type="Proteomes" id="UP000810292"/>
    </source>
</evidence>